<dbReference type="InterPro" id="IPR039218">
    <property type="entry name" value="REM_fam"/>
</dbReference>
<dbReference type="InParanoid" id="A0A5E4E814"/>
<evidence type="ECO:0000256" key="6">
    <source>
        <dbReference type="ARBA" id="ARBA00023242"/>
    </source>
</evidence>
<evidence type="ECO:0000313" key="8">
    <source>
        <dbReference type="EMBL" id="VVA11552.1"/>
    </source>
</evidence>
<dbReference type="PANTHER" id="PTHR31674:SF62">
    <property type="entry name" value="B3 DOMAIN-CONTAINING PROTEIN REM14-RELATED"/>
    <property type="match status" value="1"/>
</dbReference>
<accession>A0A5E4E814</accession>
<evidence type="ECO:0000256" key="1">
    <source>
        <dbReference type="ARBA" id="ARBA00004123"/>
    </source>
</evidence>
<dbReference type="Pfam" id="PF02362">
    <property type="entry name" value="B3"/>
    <property type="match status" value="1"/>
</dbReference>
<dbReference type="SUPFAM" id="SSF101936">
    <property type="entry name" value="DNA-binding pseudobarrel domain"/>
    <property type="match status" value="2"/>
</dbReference>
<gene>
    <name evidence="8" type="ORF">ALMOND_2B007651</name>
</gene>
<feature type="domain" description="TF-B3" evidence="7">
    <location>
        <begin position="1"/>
        <end position="92"/>
    </location>
</feature>
<keyword evidence="4" id="KW-0238">DNA-binding</keyword>
<evidence type="ECO:0000256" key="4">
    <source>
        <dbReference type="ARBA" id="ARBA00023125"/>
    </source>
</evidence>
<dbReference type="InterPro" id="IPR015300">
    <property type="entry name" value="DNA-bd_pseudobarrel_sf"/>
</dbReference>
<dbReference type="AlphaFoldDB" id="A0A5E4E814"/>
<dbReference type="Proteomes" id="UP000327085">
    <property type="component" value="Chromosome 1"/>
</dbReference>
<keyword evidence="6" id="KW-0539">Nucleus</keyword>
<name>A0A5E4E814_PRUDU</name>
<evidence type="ECO:0000256" key="3">
    <source>
        <dbReference type="ARBA" id="ARBA00023015"/>
    </source>
</evidence>
<evidence type="ECO:0000313" key="9">
    <source>
        <dbReference type="Proteomes" id="UP000327085"/>
    </source>
</evidence>
<dbReference type="SMART" id="SM01019">
    <property type="entry name" value="B3"/>
    <property type="match status" value="2"/>
</dbReference>
<evidence type="ECO:0000256" key="5">
    <source>
        <dbReference type="ARBA" id="ARBA00023163"/>
    </source>
</evidence>
<sequence>MSCALYSKYKLRPMPSMVLPSLLCKPMLRWRAEIGPLRLCLYLVFSWTVDGVMSFEEGWEEFVNHHGLKLGEILIFKHNGKRAFNVVAYEALGSEKRYDSKGKSPSEATASSTSRTSFVCTMKKSHGDPHKAYLTIPARFARSNGIVATSRIILKDPSGRSWPLILSRWESISRGSHRIAIRTNGWYKVYEANKLKNGDVCTFNLKPVSSKSGSKSARVMDVQITCG</sequence>
<dbReference type="Gene3D" id="2.40.330.10">
    <property type="entry name" value="DNA-binding pseudobarrel domain"/>
    <property type="match status" value="2"/>
</dbReference>
<protein>
    <submittedName>
        <fullName evidence="8">PREDICTED: B3</fullName>
    </submittedName>
</protein>
<organism evidence="8 9">
    <name type="scientific">Prunus dulcis</name>
    <name type="common">Almond</name>
    <name type="synonym">Amygdalus dulcis</name>
    <dbReference type="NCBI Taxonomy" id="3755"/>
    <lineage>
        <taxon>Eukaryota</taxon>
        <taxon>Viridiplantae</taxon>
        <taxon>Streptophyta</taxon>
        <taxon>Embryophyta</taxon>
        <taxon>Tracheophyta</taxon>
        <taxon>Spermatophyta</taxon>
        <taxon>Magnoliopsida</taxon>
        <taxon>eudicotyledons</taxon>
        <taxon>Gunneridae</taxon>
        <taxon>Pentapetalae</taxon>
        <taxon>rosids</taxon>
        <taxon>fabids</taxon>
        <taxon>Rosales</taxon>
        <taxon>Rosaceae</taxon>
        <taxon>Amygdaloideae</taxon>
        <taxon>Amygdaleae</taxon>
        <taxon>Prunus</taxon>
    </lineage>
</organism>
<dbReference type="CDD" id="cd10017">
    <property type="entry name" value="B3_DNA"/>
    <property type="match status" value="2"/>
</dbReference>
<keyword evidence="3" id="KW-0805">Transcription regulation</keyword>
<feature type="domain" description="TF-B3" evidence="7">
    <location>
        <begin position="119"/>
        <end position="223"/>
    </location>
</feature>
<dbReference type="Gramene" id="VVA11552">
    <property type="protein sequence ID" value="VVA11552"/>
    <property type="gene ID" value="Prudul26B007651"/>
</dbReference>
<proteinExistence type="predicted"/>
<comment type="subcellular location">
    <subcellularLocation>
        <location evidence="1">Nucleus</location>
    </subcellularLocation>
</comment>
<evidence type="ECO:0000256" key="2">
    <source>
        <dbReference type="ARBA" id="ARBA00022737"/>
    </source>
</evidence>
<dbReference type="GO" id="GO:0005634">
    <property type="term" value="C:nucleus"/>
    <property type="evidence" value="ECO:0007669"/>
    <property type="project" value="UniProtKB-SubCell"/>
</dbReference>
<dbReference type="PROSITE" id="PS50863">
    <property type="entry name" value="B3"/>
    <property type="match status" value="2"/>
</dbReference>
<keyword evidence="2" id="KW-0677">Repeat</keyword>
<dbReference type="OMA" id="MCRRAYH"/>
<dbReference type="GO" id="GO:0003677">
    <property type="term" value="F:DNA binding"/>
    <property type="evidence" value="ECO:0007669"/>
    <property type="project" value="UniProtKB-KW"/>
</dbReference>
<dbReference type="PANTHER" id="PTHR31674">
    <property type="entry name" value="B3 DOMAIN-CONTAINING PROTEIN REM-LIKE 3-RELATED"/>
    <property type="match status" value="1"/>
</dbReference>
<dbReference type="InterPro" id="IPR003340">
    <property type="entry name" value="B3_DNA-bd"/>
</dbReference>
<dbReference type="EMBL" id="CABIKO010000004">
    <property type="protein sequence ID" value="VVA11552.1"/>
    <property type="molecule type" value="Genomic_DNA"/>
</dbReference>
<keyword evidence="5" id="KW-0804">Transcription</keyword>
<evidence type="ECO:0000259" key="7">
    <source>
        <dbReference type="PROSITE" id="PS50863"/>
    </source>
</evidence>
<reference evidence="9" key="1">
    <citation type="journal article" date="2020" name="Plant J.">
        <title>Transposons played a major role in the diversification between the closely related almond and peach genomes: results from the almond genome sequence.</title>
        <authorList>
            <person name="Alioto T."/>
            <person name="Alexiou K.G."/>
            <person name="Bardil A."/>
            <person name="Barteri F."/>
            <person name="Castanera R."/>
            <person name="Cruz F."/>
            <person name="Dhingra A."/>
            <person name="Duval H."/>
            <person name="Fernandez I Marti A."/>
            <person name="Frias L."/>
            <person name="Galan B."/>
            <person name="Garcia J.L."/>
            <person name="Howad W."/>
            <person name="Gomez-Garrido J."/>
            <person name="Gut M."/>
            <person name="Julca I."/>
            <person name="Morata J."/>
            <person name="Puigdomenech P."/>
            <person name="Ribeca P."/>
            <person name="Rubio Cabetas M.J."/>
            <person name="Vlasova A."/>
            <person name="Wirthensohn M."/>
            <person name="Garcia-Mas J."/>
            <person name="Gabaldon T."/>
            <person name="Casacuberta J.M."/>
            <person name="Arus P."/>
        </authorList>
    </citation>
    <scope>NUCLEOTIDE SEQUENCE [LARGE SCALE GENOMIC DNA]</scope>
    <source>
        <strain evidence="9">cv. Texas</strain>
    </source>
</reference>